<dbReference type="Pfam" id="PF03215">
    <property type="entry name" value="Rad17"/>
    <property type="match status" value="1"/>
</dbReference>
<feature type="domain" description="AAA+ ATPase" evidence="8">
    <location>
        <begin position="88"/>
        <end position="234"/>
    </location>
</feature>
<evidence type="ECO:0000313" key="9">
    <source>
        <dbReference type="EMBL" id="KAK2713586.1"/>
    </source>
</evidence>
<dbReference type="GO" id="GO:0006281">
    <property type="term" value="P:DNA repair"/>
    <property type="evidence" value="ECO:0007669"/>
    <property type="project" value="InterPro"/>
</dbReference>
<dbReference type="AlphaFoldDB" id="A0AA88HT48"/>
<dbReference type="Gene3D" id="1.10.8.60">
    <property type="match status" value="1"/>
</dbReference>
<dbReference type="GO" id="GO:0000077">
    <property type="term" value="P:DNA damage checkpoint signaling"/>
    <property type="evidence" value="ECO:0007669"/>
    <property type="project" value="TreeGrafter"/>
</dbReference>
<evidence type="ECO:0000256" key="3">
    <source>
        <dbReference type="ARBA" id="ARBA00022741"/>
    </source>
</evidence>
<evidence type="ECO:0000256" key="1">
    <source>
        <dbReference type="ARBA" id="ARBA00004123"/>
    </source>
</evidence>
<evidence type="ECO:0000256" key="6">
    <source>
        <dbReference type="ARBA" id="ARBA00023242"/>
    </source>
</evidence>
<keyword evidence="10" id="KW-1185">Reference proteome</keyword>
<evidence type="ECO:0000313" key="10">
    <source>
        <dbReference type="Proteomes" id="UP001187531"/>
    </source>
</evidence>
<dbReference type="SUPFAM" id="SSF52540">
    <property type="entry name" value="P-loop containing nucleoside triphosphate hydrolases"/>
    <property type="match status" value="1"/>
</dbReference>
<dbReference type="SMART" id="SM00382">
    <property type="entry name" value="AAA"/>
    <property type="match status" value="1"/>
</dbReference>
<dbReference type="Gene3D" id="3.40.50.300">
    <property type="entry name" value="P-loop containing nucleotide triphosphate hydrolases"/>
    <property type="match status" value="1"/>
</dbReference>
<dbReference type="InterPro" id="IPR003593">
    <property type="entry name" value="AAA+_ATPase"/>
</dbReference>
<evidence type="ECO:0000256" key="2">
    <source>
        <dbReference type="ARBA" id="ARBA00006168"/>
    </source>
</evidence>
<accession>A0AA88HT48</accession>
<keyword evidence="4" id="KW-0227">DNA damage</keyword>
<reference evidence="9" key="1">
    <citation type="submission" date="2023-07" db="EMBL/GenBank/DDBJ databases">
        <title>Chromosome-level genome assembly of Artemia franciscana.</title>
        <authorList>
            <person name="Jo E."/>
        </authorList>
    </citation>
    <scope>NUCLEOTIDE SEQUENCE</scope>
    <source>
        <tissue evidence="9">Whole body</tissue>
    </source>
</reference>
<evidence type="ECO:0000256" key="7">
    <source>
        <dbReference type="ARBA" id="ARBA00023306"/>
    </source>
</evidence>
<comment type="similarity">
    <text evidence="2">Belongs to the rad17/RAD24 family.</text>
</comment>
<comment type="subcellular location">
    <subcellularLocation>
        <location evidence="1">Nucleus</location>
    </subcellularLocation>
</comment>
<dbReference type="InterPro" id="IPR004582">
    <property type="entry name" value="Checkpoint_prot_Rad17_Rad24"/>
</dbReference>
<dbReference type="GO" id="GO:0005524">
    <property type="term" value="F:ATP binding"/>
    <property type="evidence" value="ECO:0007669"/>
    <property type="project" value="UniProtKB-KW"/>
</dbReference>
<dbReference type="GO" id="GO:0033314">
    <property type="term" value="P:mitotic DNA replication checkpoint signaling"/>
    <property type="evidence" value="ECO:0007669"/>
    <property type="project" value="TreeGrafter"/>
</dbReference>
<protein>
    <recommendedName>
        <fullName evidence="8">AAA+ ATPase domain-containing protein</fullName>
    </recommendedName>
</protein>
<keyword evidence="6" id="KW-0539">Nucleus</keyword>
<evidence type="ECO:0000256" key="5">
    <source>
        <dbReference type="ARBA" id="ARBA00022840"/>
    </source>
</evidence>
<dbReference type="GO" id="GO:0003689">
    <property type="term" value="F:DNA clamp loader activity"/>
    <property type="evidence" value="ECO:0007669"/>
    <property type="project" value="TreeGrafter"/>
</dbReference>
<proteinExistence type="inferred from homology"/>
<keyword evidence="7" id="KW-0131">Cell cycle</keyword>
<dbReference type="PANTHER" id="PTHR12172">
    <property type="entry name" value="CELL CYCLE CHECKPOINT PROTEIN RAD17"/>
    <property type="match status" value="1"/>
</dbReference>
<comment type="caution">
    <text evidence="9">The sequence shown here is derived from an EMBL/GenBank/DDBJ whole genome shotgun (WGS) entry which is preliminary data.</text>
</comment>
<gene>
    <name evidence="9" type="ORF">QYM36_009460</name>
</gene>
<evidence type="ECO:0000256" key="4">
    <source>
        <dbReference type="ARBA" id="ARBA00022763"/>
    </source>
</evidence>
<keyword evidence="3" id="KW-0547">Nucleotide-binding</keyword>
<dbReference type="PANTHER" id="PTHR12172:SF0">
    <property type="entry name" value="CELL CYCLE CHECKPOINT PROTEIN RAD17"/>
    <property type="match status" value="1"/>
</dbReference>
<evidence type="ECO:0000259" key="8">
    <source>
        <dbReference type="SMART" id="SM00382"/>
    </source>
</evidence>
<dbReference type="FunFam" id="3.40.50.300:FF:001661">
    <property type="entry name" value="RAD17 checkpoint clamp loader component"/>
    <property type="match status" value="1"/>
</dbReference>
<dbReference type="GO" id="GO:0005634">
    <property type="term" value="C:nucleus"/>
    <property type="evidence" value="ECO:0007669"/>
    <property type="project" value="UniProtKB-SubCell"/>
</dbReference>
<sequence>MSKRNKKEQSWFVSSFDGSSCQSNYDRPASSKRQKIDVSTRTFLGYNIPWVDKYRPTTIGELAVHKKKIQELERLLNTSSLERQKQSPGRVILLTGPAGCGKTASVQAIAADLSIEIAEWINPIEKSVAAFSDFEHYVSGDMIFPEKQATLFRDFISRTSRYSVLGRARNTKSKILLIEDIPNVFYRDSAELHDILSQYIQRSPGFCIFVMSDSVERESSVKKLFPNQVIKDLGIEVVNFNPIATGSMIRVLEKIAVNEGYVDVCRNTLEILAESSGGDVRAAINALQFACLKGCENLDKLFHSQLPVSSKTEKKGTKKKSIKKQSHEVLAPIGGKDANLFLFRVLGKILYGKRNPELEIYGLPPHLHNEERCQLQAVPELLVEKSTAQGSTLALFLHGNFPPFFKKLEDYSNAAESLSYADYIASQWTEDKTFAMDDYYGLIAVRGIIFSNTDVSGGVWRSLKRPYYFTASTQTKKREQLLREEFSATTGLSSFDIVSDMLPFARKLGVKFPPSTDQIVSELTSFNTQNPLEVTHSADTLDEVDLMEIVNDSENVISSDFVEGPAFEATLLQEEEDYVIEEFED</sequence>
<name>A0AA88HT48_ARTSF</name>
<dbReference type="InterPro" id="IPR047854">
    <property type="entry name" value="RFC_lid"/>
</dbReference>
<keyword evidence="5" id="KW-0067">ATP-binding</keyword>
<organism evidence="9 10">
    <name type="scientific">Artemia franciscana</name>
    <name type="common">Brine shrimp</name>
    <name type="synonym">Artemia sanfranciscana</name>
    <dbReference type="NCBI Taxonomy" id="6661"/>
    <lineage>
        <taxon>Eukaryota</taxon>
        <taxon>Metazoa</taxon>
        <taxon>Ecdysozoa</taxon>
        <taxon>Arthropoda</taxon>
        <taxon>Crustacea</taxon>
        <taxon>Branchiopoda</taxon>
        <taxon>Anostraca</taxon>
        <taxon>Artemiidae</taxon>
        <taxon>Artemia</taxon>
    </lineage>
</organism>
<dbReference type="InterPro" id="IPR027417">
    <property type="entry name" value="P-loop_NTPase"/>
</dbReference>
<dbReference type="Proteomes" id="UP001187531">
    <property type="component" value="Unassembled WGS sequence"/>
</dbReference>
<dbReference type="EMBL" id="JAVRJZ010000014">
    <property type="protein sequence ID" value="KAK2713586.1"/>
    <property type="molecule type" value="Genomic_DNA"/>
</dbReference>
<dbReference type="CDD" id="cd18140">
    <property type="entry name" value="HLD_clamp_RFC"/>
    <property type="match status" value="1"/>
</dbReference>
<dbReference type="GO" id="GO:0003682">
    <property type="term" value="F:chromatin binding"/>
    <property type="evidence" value="ECO:0007669"/>
    <property type="project" value="TreeGrafter"/>
</dbReference>